<organism evidence="1 2">
    <name type="scientific">Oculimacula yallundae</name>
    <dbReference type="NCBI Taxonomy" id="86028"/>
    <lineage>
        <taxon>Eukaryota</taxon>
        <taxon>Fungi</taxon>
        <taxon>Dikarya</taxon>
        <taxon>Ascomycota</taxon>
        <taxon>Pezizomycotina</taxon>
        <taxon>Leotiomycetes</taxon>
        <taxon>Helotiales</taxon>
        <taxon>Ploettnerulaceae</taxon>
        <taxon>Oculimacula</taxon>
    </lineage>
</organism>
<evidence type="ECO:0000313" key="1">
    <source>
        <dbReference type="EMBL" id="KAL2069567.1"/>
    </source>
</evidence>
<accession>A0ABR4CIM6</accession>
<comment type="caution">
    <text evidence="1">The sequence shown here is derived from an EMBL/GenBank/DDBJ whole genome shotgun (WGS) entry which is preliminary data.</text>
</comment>
<dbReference type="Proteomes" id="UP001595075">
    <property type="component" value="Unassembled WGS sequence"/>
</dbReference>
<keyword evidence="2" id="KW-1185">Reference proteome</keyword>
<protein>
    <submittedName>
        <fullName evidence="1">Uncharacterized protein</fullName>
    </submittedName>
</protein>
<reference evidence="1 2" key="1">
    <citation type="journal article" date="2024" name="Commun. Biol.">
        <title>Comparative genomic analysis of thermophilic fungi reveals convergent evolutionary adaptations and gene losses.</title>
        <authorList>
            <person name="Steindorff A.S."/>
            <person name="Aguilar-Pontes M.V."/>
            <person name="Robinson A.J."/>
            <person name="Andreopoulos B."/>
            <person name="LaButti K."/>
            <person name="Kuo A."/>
            <person name="Mondo S."/>
            <person name="Riley R."/>
            <person name="Otillar R."/>
            <person name="Haridas S."/>
            <person name="Lipzen A."/>
            <person name="Grimwood J."/>
            <person name="Schmutz J."/>
            <person name="Clum A."/>
            <person name="Reid I.D."/>
            <person name="Moisan M.C."/>
            <person name="Butler G."/>
            <person name="Nguyen T.T.M."/>
            <person name="Dewar K."/>
            <person name="Conant G."/>
            <person name="Drula E."/>
            <person name="Henrissat B."/>
            <person name="Hansel C."/>
            <person name="Singer S."/>
            <person name="Hutchinson M.I."/>
            <person name="de Vries R.P."/>
            <person name="Natvig D.O."/>
            <person name="Powell A.J."/>
            <person name="Tsang A."/>
            <person name="Grigoriev I.V."/>
        </authorList>
    </citation>
    <scope>NUCLEOTIDE SEQUENCE [LARGE SCALE GENOMIC DNA]</scope>
    <source>
        <strain evidence="1 2">CBS 494.80</strain>
    </source>
</reference>
<feature type="non-terminal residue" evidence="1">
    <location>
        <position position="159"/>
    </location>
</feature>
<gene>
    <name evidence="1" type="ORF">VTL71DRAFT_14246</name>
</gene>
<evidence type="ECO:0000313" key="2">
    <source>
        <dbReference type="Proteomes" id="UP001595075"/>
    </source>
</evidence>
<sequence length="159" mass="18293">MPAYRNNRGSNKGFHFQCKGWRDLRGGSLYFQLKRDSFSRGHAVLPSTTMEDLVYALERDVETDYPARDEGPEFAFFLRKKRLERSDERAFKTFDSGETVHVKIVDEEGTEYVQSYSEGGDWDVKVRGRKPKVDDVIAKHGKAEAYRLGLFKGVDEPTC</sequence>
<dbReference type="EMBL" id="JAZHXI010000007">
    <property type="protein sequence ID" value="KAL2069567.1"/>
    <property type="molecule type" value="Genomic_DNA"/>
</dbReference>
<proteinExistence type="predicted"/>
<name>A0ABR4CIM6_9HELO</name>